<dbReference type="GO" id="GO:0005737">
    <property type="term" value="C:cytoplasm"/>
    <property type="evidence" value="ECO:0007669"/>
    <property type="project" value="TreeGrafter"/>
</dbReference>
<dbReference type="InterPro" id="IPR036736">
    <property type="entry name" value="ACP-like_sf"/>
</dbReference>
<dbReference type="GeneID" id="71993296"/>
<evidence type="ECO:0000313" key="9">
    <source>
        <dbReference type="Proteomes" id="UP000756132"/>
    </source>
</evidence>
<evidence type="ECO:0000259" key="7">
    <source>
        <dbReference type="PROSITE" id="PS50075"/>
    </source>
</evidence>
<dbReference type="InterPro" id="IPR000873">
    <property type="entry name" value="AMP-dep_synth/lig_dom"/>
</dbReference>
<dbReference type="InterPro" id="IPR010071">
    <property type="entry name" value="AA_adenyl_dom"/>
</dbReference>
<dbReference type="SUPFAM" id="SSF51735">
    <property type="entry name" value="NAD(P)-binding Rossmann-fold domains"/>
    <property type="match status" value="1"/>
</dbReference>
<sequence length="2136" mass="233983">MKGIQSSQAHTCPEKQFVDESCVPKSAMAATEQDLSQIWRWNSEVPAPVNGLVHDIIIKNALEYPEATAVRAWDGIWTYQELDRNSTQLAQLLRSEYCSGALDAPVILCFEKSKWTSIVMIGVMKAGGTSVAADVAQPTERLHSIVNQARAALILCSAATKHIAEGLSDTARVVQIDDRSIPLCPAQELPRVLPDQTLFVTYTSGSTGTPKGASISHTNVCSAVHYQGAKLGFSRQSKVLDLAPYSFDVAWSNMLHTFCAGGTLCIPSTNEMYSNLAPCIDAYEVNLMNITPTMLRTLDRQSVGLTDVLLSGEAADVQLLTRWASRVRLKNTYGPAECTFKSTFADLSSDDIQTRNIGSGHGAVFWIVDGDDPSQLAPVGATGELWLEGPLVGQGYLNDVEKTAAAFVQDPSWLVKGTVRQTGRTGRLYRTGDLVRYNPDGSIDFIGRKDRQVKINGVRVELGDVEHHLRRCLGCSVSEEVAVEAIIPRDSERLILAAFSTCERIGGIRSRLTEALPRYMLPSAYVHIDGHLPRTATGKTDRKQLREMYSLYTAEELAVMGADRMAKIAPQTATERRLQGLWADVLNVPAACIGTGDSFFHVGGDSVRAMRLVGFARQQGLSFTVADVFKHPRLCDLAVIVQVQDEAAGVEELRPFSLIIGIDEGRAVSEAAMACRVDATEIEEIFPCTPLQQGLMALTVQRPGDYVSVRTYELSHDVDLDRLREAWRQVALAAPILRTRIVSLDGELVQVMLHDDASWSGSAEVSVSTLQSTMSFGTPLALFVLADLGAGSRAFTLVIHHAVVDGWSRFILMEMLHKAYAGDVLQRPPPFQRFIKHLLETSQTEAEAVWRTHLEGLSAPVYPALPSKDYRPSATALVQYDIAGLEWPVSDITPPTLVQVALAMLLEQYTGSSDVVFGSTVSGRDAPVPGIEGMAGPTVATLPLRILLDGNETVETLLARVQSRGLTIKPFEHMGLSKIRQFSADAEQACNFQTLLVVHPNDDVDTTERDPSPSTPDATDSGYASEDSEEQAKPVYVLRMTAATRTIGQIDEEGANTYGLMIACQLREAGAEITASFDPILMDSATVRRMLFQLEAILMQLCCTPKWFKKSSEISAISDMDLDDIRKWNQSVPESVLDVVHNMLSKVAKEQPDAPAIHAWDGDLTYSQLDNMSTRLAANLISAVDIKADDIVPICHEKSMWTSVAILGVMKAGAATLLFDVTQPHKRLQSIVEQVRPKVILTSAVNTTSANTISLGAKVIQMETLLQLARGHNLPVVQPEHALLLIFTSGSTGKPKGIVIDHQNFSSALRHQTAQLGFTRDTRTFDFASYAFDACFYNLFHTLYAGGCLCVPSEDERRSDLSGSVVRLKATFANLTPKVAELLDEESLRQLDLLELSGESANAAAAHRMRQCTKVRFAYGPAECSVMSTISSDHAPVGMIGRGVGTCCWVVDPRDSKALMPVGGIGELWLEGPLVGREYFIDPDRTAAAFMRNLSWLPQACGRNGRTYRTGDLVRYDADGSLVFLGRRDGQTKIRGQRVEPNEVAFHVQQCLAAKDVAARVFAEVGVPAGQKTSQLMAFVVLDDSESRTPGELANEVAMLTSDIPEHMSAIVPSCMIPSQFVPLSTVPLTTTGKIDRQSLRRTIEALVPSRAQHAKSTESPLAGTEQQLSSLWIRILKIGEDRIGRQTSFWDIGGDSITAMSLLVAIRKEFGVKLKMPMLTRRTTTIEHLSAAIEDMRRGKRELSERKIDVRADLAEISKRLDLIASHSNSSRTPPGRPSVAFLTGATGFLGTQILRELISSRHFHRVVVLVRATDDAHGLVRIRSSAQSAGWRLEDDVDIVEVWSGDLSKPRLGLSSSRWMRLVGSHVVPDAVDTIIHNGAAVHWTSDYASLKATNVESTAQLVEAALQSPTIRRLVYISGGVSWNGREDSRLAEDGDVSAYAKTKYVSERIVMGVADHPKQPRGKFSVVKPALIIGNAASGVPNTGDFLWRFVRSCIRIRAFPTEPVGSWLPVAETDEITTRVLDQATAAEAETFSIWDSGMLIESFWAAIQAALTFDLRRTDMADWKAMIHDDIQHEQESHPLWPVQQFLGRLGVDHGALQENKTDLLQKQGQLAWAVTRSVQYMQHTGLIEL</sequence>
<dbReference type="Proteomes" id="UP000756132">
    <property type="component" value="Chromosome 12"/>
</dbReference>
<feature type="coiled-coil region" evidence="5">
    <location>
        <begin position="1727"/>
        <end position="1761"/>
    </location>
</feature>
<dbReference type="InterPro" id="IPR036291">
    <property type="entry name" value="NAD(P)-bd_dom_sf"/>
</dbReference>
<reference evidence="8" key="1">
    <citation type="submission" date="2021-12" db="EMBL/GenBank/DDBJ databases">
        <authorList>
            <person name="Zaccaron A."/>
            <person name="Stergiopoulos I."/>
        </authorList>
    </citation>
    <scope>NUCLEOTIDE SEQUENCE</scope>
    <source>
        <strain evidence="8">Race5_Kim</strain>
    </source>
</reference>
<keyword evidence="9" id="KW-1185">Reference proteome</keyword>
<dbReference type="RefSeq" id="XP_047768978.1">
    <property type="nucleotide sequence ID" value="XM_047912566.1"/>
</dbReference>
<dbReference type="InterPro" id="IPR023213">
    <property type="entry name" value="CAT-like_dom_sf"/>
</dbReference>
<dbReference type="Gene3D" id="1.10.1200.10">
    <property type="entry name" value="ACP-like"/>
    <property type="match status" value="2"/>
</dbReference>
<dbReference type="GO" id="GO:0016874">
    <property type="term" value="F:ligase activity"/>
    <property type="evidence" value="ECO:0007669"/>
    <property type="project" value="UniProtKB-KW"/>
</dbReference>
<dbReference type="PANTHER" id="PTHR45527:SF3">
    <property type="entry name" value="SIDEROPHORE SYNTHETASE (EUROFUNG)"/>
    <property type="match status" value="1"/>
</dbReference>
<dbReference type="InterPro" id="IPR042099">
    <property type="entry name" value="ANL_N_sf"/>
</dbReference>
<dbReference type="Pfam" id="PF00668">
    <property type="entry name" value="Condensation"/>
    <property type="match status" value="1"/>
</dbReference>
<dbReference type="Gene3D" id="3.40.50.720">
    <property type="entry name" value="NAD(P)-binding Rossmann-like Domain"/>
    <property type="match status" value="1"/>
</dbReference>
<dbReference type="FunFam" id="3.30.300.30:FF:000015">
    <property type="entry name" value="Nonribosomal peptide synthase SidD"/>
    <property type="match status" value="1"/>
</dbReference>
<evidence type="ECO:0000256" key="6">
    <source>
        <dbReference type="SAM" id="MobiDB-lite"/>
    </source>
</evidence>
<proteinExistence type="inferred from homology"/>
<comment type="similarity">
    <text evidence="4">Belongs to the NRP synthetase family.</text>
</comment>
<evidence type="ECO:0000256" key="4">
    <source>
        <dbReference type="ARBA" id="ARBA00029454"/>
    </source>
</evidence>
<dbReference type="Gene3D" id="3.30.300.30">
    <property type="match status" value="2"/>
</dbReference>
<dbReference type="GO" id="GO:0043041">
    <property type="term" value="P:amino acid activation for nonribosomal peptide biosynthetic process"/>
    <property type="evidence" value="ECO:0007669"/>
    <property type="project" value="TreeGrafter"/>
</dbReference>
<keyword evidence="5" id="KW-0175">Coiled coil</keyword>
<dbReference type="InterPro" id="IPR013120">
    <property type="entry name" value="FAR_NAD-bd"/>
</dbReference>
<name>A0A9Q8UW75_PASFU</name>
<dbReference type="Pfam" id="PF00501">
    <property type="entry name" value="AMP-binding"/>
    <property type="match status" value="2"/>
</dbReference>
<dbReference type="NCBIfam" id="TIGR01733">
    <property type="entry name" value="AA-adenyl-dom"/>
    <property type="match status" value="2"/>
</dbReference>
<keyword evidence="1" id="KW-0596">Phosphopantetheine</keyword>
<dbReference type="CDD" id="cd05918">
    <property type="entry name" value="A_NRPS_SidN3_like"/>
    <property type="match status" value="2"/>
</dbReference>
<keyword evidence="2" id="KW-0597">Phosphoprotein</keyword>
<feature type="region of interest" description="Disordered" evidence="6">
    <location>
        <begin position="1001"/>
        <end position="1031"/>
    </location>
</feature>
<dbReference type="InterPro" id="IPR009081">
    <property type="entry name" value="PP-bd_ACP"/>
</dbReference>
<dbReference type="Pfam" id="PF00550">
    <property type="entry name" value="PP-binding"/>
    <property type="match status" value="2"/>
</dbReference>
<dbReference type="SUPFAM" id="SSF47336">
    <property type="entry name" value="ACP-like"/>
    <property type="match status" value="2"/>
</dbReference>
<dbReference type="PROSITE" id="PS50075">
    <property type="entry name" value="CARRIER"/>
    <property type="match status" value="2"/>
</dbReference>
<dbReference type="SUPFAM" id="SSF56801">
    <property type="entry name" value="Acetyl-CoA synthetase-like"/>
    <property type="match status" value="2"/>
</dbReference>
<dbReference type="PANTHER" id="PTHR45527">
    <property type="entry name" value="NONRIBOSOMAL PEPTIDE SYNTHETASE"/>
    <property type="match status" value="1"/>
</dbReference>
<dbReference type="PROSITE" id="PS00012">
    <property type="entry name" value="PHOSPHOPANTETHEINE"/>
    <property type="match status" value="1"/>
</dbReference>
<dbReference type="GO" id="GO:0031177">
    <property type="term" value="F:phosphopantetheine binding"/>
    <property type="evidence" value="ECO:0007669"/>
    <property type="project" value="InterPro"/>
</dbReference>
<protein>
    <submittedName>
        <fullName evidence="8">Nonribosomal peptide synthetase dtxS1</fullName>
    </submittedName>
</protein>
<gene>
    <name evidence="8" type="ORF">CLAFUR5_13418</name>
</gene>
<feature type="domain" description="Carrier" evidence="7">
    <location>
        <begin position="569"/>
        <end position="645"/>
    </location>
</feature>
<reference evidence="8" key="2">
    <citation type="journal article" date="2022" name="Microb. Genom.">
        <title>A chromosome-scale genome assembly of the tomato pathogen Cladosporium fulvum reveals a compartmentalized genome architecture and the presence of a dispensable chromosome.</title>
        <authorList>
            <person name="Zaccaron A.Z."/>
            <person name="Chen L.H."/>
            <person name="Samaras A."/>
            <person name="Stergiopoulos I."/>
        </authorList>
    </citation>
    <scope>NUCLEOTIDE SEQUENCE</scope>
    <source>
        <strain evidence="8">Race5_Kim</strain>
    </source>
</reference>
<keyword evidence="3" id="KW-0436">Ligase</keyword>
<organism evidence="8 9">
    <name type="scientific">Passalora fulva</name>
    <name type="common">Tomato leaf mold</name>
    <name type="synonym">Cladosporium fulvum</name>
    <dbReference type="NCBI Taxonomy" id="5499"/>
    <lineage>
        <taxon>Eukaryota</taxon>
        <taxon>Fungi</taxon>
        <taxon>Dikarya</taxon>
        <taxon>Ascomycota</taxon>
        <taxon>Pezizomycotina</taxon>
        <taxon>Dothideomycetes</taxon>
        <taxon>Dothideomycetidae</taxon>
        <taxon>Mycosphaerellales</taxon>
        <taxon>Mycosphaerellaceae</taxon>
        <taxon>Fulvia</taxon>
    </lineage>
</organism>
<evidence type="ECO:0000256" key="2">
    <source>
        <dbReference type="ARBA" id="ARBA00022553"/>
    </source>
</evidence>
<dbReference type="Gene3D" id="3.30.559.10">
    <property type="entry name" value="Chloramphenicol acetyltransferase-like domain"/>
    <property type="match status" value="1"/>
</dbReference>
<dbReference type="Pfam" id="PF07993">
    <property type="entry name" value="NAD_binding_4"/>
    <property type="match status" value="1"/>
</dbReference>
<accession>A0A9Q8UW75</accession>
<dbReference type="SUPFAM" id="SSF52777">
    <property type="entry name" value="CoA-dependent acyltransferases"/>
    <property type="match status" value="2"/>
</dbReference>
<dbReference type="InterPro" id="IPR010080">
    <property type="entry name" value="Thioester_reductase-like_dom"/>
</dbReference>
<dbReference type="NCBIfam" id="TIGR01746">
    <property type="entry name" value="Thioester-redct"/>
    <property type="match status" value="1"/>
</dbReference>
<dbReference type="GO" id="GO:0044550">
    <property type="term" value="P:secondary metabolite biosynthetic process"/>
    <property type="evidence" value="ECO:0007669"/>
    <property type="project" value="TreeGrafter"/>
</dbReference>
<dbReference type="Gene3D" id="3.40.50.12780">
    <property type="entry name" value="N-terminal domain of ligase-like"/>
    <property type="match status" value="1"/>
</dbReference>
<dbReference type="SMART" id="SM00823">
    <property type="entry name" value="PKS_PP"/>
    <property type="match status" value="2"/>
</dbReference>
<dbReference type="OrthoDB" id="416786at2759"/>
<evidence type="ECO:0000256" key="1">
    <source>
        <dbReference type="ARBA" id="ARBA00022450"/>
    </source>
</evidence>
<dbReference type="InterPro" id="IPR020806">
    <property type="entry name" value="PKS_PP-bd"/>
</dbReference>
<dbReference type="FunFam" id="1.10.1200.10:FF:000005">
    <property type="entry name" value="Nonribosomal peptide synthetase 1"/>
    <property type="match status" value="1"/>
</dbReference>
<evidence type="ECO:0000256" key="3">
    <source>
        <dbReference type="ARBA" id="ARBA00022598"/>
    </source>
</evidence>
<feature type="compositionally biased region" description="Basic and acidic residues" evidence="6">
    <location>
        <begin position="1001"/>
        <end position="1011"/>
    </location>
</feature>
<dbReference type="PROSITE" id="PS00455">
    <property type="entry name" value="AMP_BINDING"/>
    <property type="match status" value="2"/>
</dbReference>
<dbReference type="InterPro" id="IPR001242">
    <property type="entry name" value="Condensation_dom"/>
</dbReference>
<dbReference type="Gene3D" id="2.30.38.10">
    <property type="entry name" value="Luciferase, Domain 3"/>
    <property type="match status" value="1"/>
</dbReference>
<evidence type="ECO:0000256" key="5">
    <source>
        <dbReference type="SAM" id="Coils"/>
    </source>
</evidence>
<feature type="domain" description="Carrier" evidence="7">
    <location>
        <begin position="1660"/>
        <end position="1738"/>
    </location>
</feature>
<dbReference type="CDD" id="cd19545">
    <property type="entry name" value="FUM14_C_NRPS-like"/>
    <property type="match status" value="1"/>
</dbReference>
<dbReference type="EMBL" id="CP090174">
    <property type="protein sequence ID" value="UJO24612.1"/>
    <property type="molecule type" value="Genomic_DNA"/>
</dbReference>
<dbReference type="KEGG" id="ffu:CLAFUR5_13418"/>
<evidence type="ECO:0000313" key="8">
    <source>
        <dbReference type="EMBL" id="UJO24612.1"/>
    </source>
</evidence>
<dbReference type="Gene3D" id="3.30.559.30">
    <property type="entry name" value="Nonribosomal peptide synthetase, condensation domain"/>
    <property type="match status" value="1"/>
</dbReference>
<dbReference type="Gene3D" id="3.40.50.980">
    <property type="match status" value="2"/>
</dbReference>
<dbReference type="InterPro" id="IPR045851">
    <property type="entry name" value="AMP-bd_C_sf"/>
</dbReference>
<dbReference type="InterPro" id="IPR006162">
    <property type="entry name" value="Ppantetheine_attach_site"/>
</dbReference>
<dbReference type="InterPro" id="IPR020845">
    <property type="entry name" value="AMP-binding_CS"/>
</dbReference>